<feature type="chain" id="PRO_5045521432" description="Mid2 domain-containing protein" evidence="3">
    <location>
        <begin position="21"/>
        <end position="263"/>
    </location>
</feature>
<dbReference type="GeneID" id="92027679"/>
<evidence type="ECO:0000256" key="3">
    <source>
        <dbReference type="SAM" id="SignalP"/>
    </source>
</evidence>
<comment type="caution">
    <text evidence="4">The sequence shown here is derived from an EMBL/GenBank/DDBJ whole genome shotgun (WGS) entry which is preliminary data.</text>
</comment>
<evidence type="ECO:0000313" key="4">
    <source>
        <dbReference type="EMBL" id="KAK7544541.1"/>
    </source>
</evidence>
<dbReference type="Proteomes" id="UP001360953">
    <property type="component" value="Unassembled WGS sequence"/>
</dbReference>
<gene>
    <name evidence="4" type="ORF">J3D65DRAFT_24410</name>
</gene>
<dbReference type="RefSeq" id="XP_066659776.1">
    <property type="nucleotide sequence ID" value="XM_066794773.1"/>
</dbReference>
<keyword evidence="3" id="KW-0732">Signal</keyword>
<feature type="region of interest" description="Disordered" evidence="1">
    <location>
        <begin position="134"/>
        <end position="198"/>
    </location>
</feature>
<sequence length="263" mass="27737">MWNVRVAIVLLGLLARSSVADDDNVFTNPTGPGPSGNFATNPEWKPGSVQRISWKTTLDAYEIALFHQKSKSGSGDQVRVVHTIDSNGSGDQSFDWTVDTYGTSTTSSSAFYFSVDSGSSDGFTSHYFNVTGGASTTTRRTTSASPSPTTSSIAAPRKTTTTTSAHHAGKTAAAAAPKPKSNPKPKKSKSKSAPSSSPRTLGLSIGLGLGASILVIGGFYAFYAIKESGPIQRRRQLAEDKKNAVPVWCPDEQVFKYSVGSAC</sequence>
<feature type="compositionally biased region" description="Low complexity" evidence="1">
    <location>
        <begin position="134"/>
        <end position="179"/>
    </location>
</feature>
<evidence type="ECO:0000313" key="5">
    <source>
        <dbReference type="Proteomes" id="UP001360953"/>
    </source>
</evidence>
<keyword evidence="2" id="KW-0812">Transmembrane</keyword>
<proteinExistence type="predicted"/>
<reference evidence="4 5" key="1">
    <citation type="submission" date="2024-04" db="EMBL/GenBank/DDBJ databases">
        <title>Phyllosticta paracitricarpa is synonymous to the EU quarantine fungus P. citricarpa based on phylogenomic analyses.</title>
        <authorList>
            <consortium name="Lawrence Berkeley National Laboratory"/>
            <person name="Van ingen-buijs V.A."/>
            <person name="Van westerhoven A.C."/>
            <person name="Haridas S."/>
            <person name="Skiadas P."/>
            <person name="Martin F."/>
            <person name="Groenewald J.Z."/>
            <person name="Crous P.W."/>
            <person name="Seidl M.F."/>
        </authorList>
    </citation>
    <scope>NUCLEOTIDE SEQUENCE [LARGE SCALE GENOMIC DNA]</scope>
    <source>
        <strain evidence="4 5">CPC 17464</strain>
    </source>
</reference>
<evidence type="ECO:0000256" key="2">
    <source>
        <dbReference type="SAM" id="Phobius"/>
    </source>
</evidence>
<name>A0ABR1M9J9_9PEZI</name>
<evidence type="ECO:0000256" key="1">
    <source>
        <dbReference type="SAM" id="MobiDB-lite"/>
    </source>
</evidence>
<keyword evidence="5" id="KW-1185">Reference proteome</keyword>
<dbReference type="EMBL" id="JBBPEH010000001">
    <property type="protein sequence ID" value="KAK7544541.1"/>
    <property type="molecule type" value="Genomic_DNA"/>
</dbReference>
<feature type="transmembrane region" description="Helical" evidence="2">
    <location>
        <begin position="201"/>
        <end position="225"/>
    </location>
</feature>
<keyword evidence="2" id="KW-1133">Transmembrane helix</keyword>
<evidence type="ECO:0008006" key="6">
    <source>
        <dbReference type="Google" id="ProtNLM"/>
    </source>
</evidence>
<organism evidence="4 5">
    <name type="scientific">Phyllosticta citribraziliensis</name>
    <dbReference type="NCBI Taxonomy" id="989973"/>
    <lineage>
        <taxon>Eukaryota</taxon>
        <taxon>Fungi</taxon>
        <taxon>Dikarya</taxon>
        <taxon>Ascomycota</taxon>
        <taxon>Pezizomycotina</taxon>
        <taxon>Dothideomycetes</taxon>
        <taxon>Dothideomycetes incertae sedis</taxon>
        <taxon>Botryosphaeriales</taxon>
        <taxon>Phyllostictaceae</taxon>
        <taxon>Phyllosticta</taxon>
    </lineage>
</organism>
<accession>A0ABR1M9J9</accession>
<feature type="compositionally biased region" description="Basic residues" evidence="1">
    <location>
        <begin position="181"/>
        <end position="190"/>
    </location>
</feature>
<feature type="signal peptide" evidence="3">
    <location>
        <begin position="1"/>
        <end position="20"/>
    </location>
</feature>
<protein>
    <recommendedName>
        <fullName evidence="6">Mid2 domain-containing protein</fullName>
    </recommendedName>
</protein>
<keyword evidence="2" id="KW-0472">Membrane</keyword>